<dbReference type="Proteomes" id="UP000467841">
    <property type="component" value="Unassembled WGS sequence"/>
</dbReference>
<dbReference type="EMBL" id="CACVBM020001232">
    <property type="protein sequence ID" value="CAA7040683.1"/>
    <property type="molecule type" value="Genomic_DNA"/>
</dbReference>
<dbReference type="AlphaFoldDB" id="A0A6D2JL17"/>
<evidence type="ECO:0000313" key="1">
    <source>
        <dbReference type="EMBL" id="CAA7040683.1"/>
    </source>
</evidence>
<keyword evidence="2" id="KW-1185">Reference proteome</keyword>
<organism evidence="1 2">
    <name type="scientific">Microthlaspi erraticum</name>
    <dbReference type="NCBI Taxonomy" id="1685480"/>
    <lineage>
        <taxon>Eukaryota</taxon>
        <taxon>Viridiplantae</taxon>
        <taxon>Streptophyta</taxon>
        <taxon>Embryophyta</taxon>
        <taxon>Tracheophyta</taxon>
        <taxon>Spermatophyta</taxon>
        <taxon>Magnoliopsida</taxon>
        <taxon>eudicotyledons</taxon>
        <taxon>Gunneridae</taxon>
        <taxon>Pentapetalae</taxon>
        <taxon>rosids</taxon>
        <taxon>malvids</taxon>
        <taxon>Brassicales</taxon>
        <taxon>Brassicaceae</taxon>
        <taxon>Coluteocarpeae</taxon>
        <taxon>Microthlaspi</taxon>
    </lineage>
</organism>
<comment type="caution">
    <text evidence="1">The sequence shown here is derived from an EMBL/GenBank/DDBJ whole genome shotgun (WGS) entry which is preliminary data.</text>
</comment>
<gene>
    <name evidence="1" type="ORF">MERR_LOCUS27918</name>
</gene>
<proteinExistence type="predicted"/>
<accession>A0A6D2JL17</accession>
<evidence type="ECO:0000313" key="2">
    <source>
        <dbReference type="Proteomes" id="UP000467841"/>
    </source>
</evidence>
<name>A0A6D2JL17_9BRAS</name>
<protein>
    <submittedName>
        <fullName evidence="1">Uncharacterized protein</fullName>
    </submittedName>
</protein>
<reference evidence="1" key="1">
    <citation type="submission" date="2020-01" db="EMBL/GenBank/DDBJ databases">
        <authorList>
            <person name="Mishra B."/>
        </authorList>
    </citation>
    <scope>NUCLEOTIDE SEQUENCE [LARGE SCALE GENOMIC DNA]</scope>
</reference>
<sequence length="81" mass="8923">MVAIGTIGTVMAERIRGRPLVGRMKDLADDIWSSVRPGFPDRMARSAVDAESGFTKLLDLCKCTDRGSMGIEHKDWLLSTL</sequence>